<proteinExistence type="predicted"/>
<dbReference type="RefSeq" id="WP_189632561.1">
    <property type="nucleotide sequence ID" value="NZ_BMYQ01000001.1"/>
</dbReference>
<feature type="transmembrane region" description="Helical" evidence="1">
    <location>
        <begin position="213"/>
        <end position="234"/>
    </location>
</feature>
<evidence type="ECO:0000259" key="2">
    <source>
        <dbReference type="Pfam" id="PF07786"/>
    </source>
</evidence>
<comment type="caution">
    <text evidence="3">The sequence shown here is derived from an EMBL/GenBank/DDBJ whole genome shotgun (WGS) entry which is preliminary data.</text>
</comment>
<feature type="transmembrane region" description="Helical" evidence="1">
    <location>
        <begin position="79"/>
        <end position="96"/>
    </location>
</feature>
<evidence type="ECO:0000313" key="3">
    <source>
        <dbReference type="EMBL" id="GGW23698.1"/>
    </source>
</evidence>
<keyword evidence="1" id="KW-0812">Transmembrane</keyword>
<organism evidence="3 4">
    <name type="scientific">Gemmobacter lanyuensis</name>
    <dbReference type="NCBI Taxonomy" id="1054497"/>
    <lineage>
        <taxon>Bacteria</taxon>
        <taxon>Pseudomonadati</taxon>
        <taxon>Pseudomonadota</taxon>
        <taxon>Alphaproteobacteria</taxon>
        <taxon>Rhodobacterales</taxon>
        <taxon>Paracoccaceae</taxon>
        <taxon>Gemmobacter</taxon>
    </lineage>
</organism>
<sequence>MAGRIWLIDVARTLALIGMVAFHLVFDLQLFGFLPPGTSVNGVFYWHARMVAGSFLFLAGVSLWLAHGQGVRWGAFWRRWLRLALAAALVSAATRVAMGEAWVFFGILHSIALSSLLGLAFLRLPAALTLLLGGAVMAASYVLPGLLQLDAPALRFLGLSLLPTYTVDFEPLFPWFGPFLLGLGLARLAGPLWPRLAALRGPASLGWPGRHSLAIYLIHQPVLMALVWAAAALMR</sequence>
<reference evidence="3" key="1">
    <citation type="journal article" date="2014" name="Int. J. Syst. Evol. Microbiol.">
        <title>Complete genome sequence of Corynebacterium casei LMG S-19264T (=DSM 44701T), isolated from a smear-ripened cheese.</title>
        <authorList>
            <consortium name="US DOE Joint Genome Institute (JGI-PGF)"/>
            <person name="Walter F."/>
            <person name="Albersmeier A."/>
            <person name="Kalinowski J."/>
            <person name="Ruckert C."/>
        </authorList>
    </citation>
    <scope>NUCLEOTIDE SEQUENCE</scope>
    <source>
        <strain evidence="3">KCTC 23714</strain>
    </source>
</reference>
<reference evidence="3" key="2">
    <citation type="submission" date="2020-09" db="EMBL/GenBank/DDBJ databases">
        <authorList>
            <person name="Sun Q."/>
            <person name="Kim S."/>
        </authorList>
    </citation>
    <scope>NUCLEOTIDE SEQUENCE</scope>
    <source>
        <strain evidence="3">KCTC 23714</strain>
    </source>
</reference>
<feature type="transmembrane region" description="Helical" evidence="1">
    <location>
        <begin position="7"/>
        <end position="26"/>
    </location>
</feature>
<keyword evidence="1" id="KW-1133">Transmembrane helix</keyword>
<dbReference type="AlphaFoldDB" id="A0A918IND1"/>
<feature type="transmembrane region" description="Helical" evidence="1">
    <location>
        <begin position="172"/>
        <end position="193"/>
    </location>
</feature>
<evidence type="ECO:0000256" key="1">
    <source>
        <dbReference type="SAM" id="Phobius"/>
    </source>
</evidence>
<name>A0A918IND1_9RHOB</name>
<accession>A0A918IND1</accession>
<feature type="domain" description="Heparan-alpha-glucosaminide N-acetyltransferase catalytic" evidence="2">
    <location>
        <begin position="4"/>
        <end position="221"/>
    </location>
</feature>
<dbReference type="InterPro" id="IPR012429">
    <property type="entry name" value="HGSNAT_cat"/>
</dbReference>
<evidence type="ECO:0000313" key="4">
    <source>
        <dbReference type="Proteomes" id="UP000628984"/>
    </source>
</evidence>
<keyword evidence="4" id="KW-1185">Reference proteome</keyword>
<feature type="transmembrane region" description="Helical" evidence="1">
    <location>
        <begin position="129"/>
        <end position="147"/>
    </location>
</feature>
<dbReference type="EMBL" id="BMYQ01000001">
    <property type="protein sequence ID" value="GGW23698.1"/>
    <property type="molecule type" value="Genomic_DNA"/>
</dbReference>
<protein>
    <recommendedName>
        <fullName evidence="2">Heparan-alpha-glucosaminide N-acetyltransferase catalytic domain-containing protein</fullName>
    </recommendedName>
</protein>
<dbReference type="Pfam" id="PF07786">
    <property type="entry name" value="HGSNAT_cat"/>
    <property type="match status" value="1"/>
</dbReference>
<feature type="transmembrane region" description="Helical" evidence="1">
    <location>
        <begin position="46"/>
        <end position="67"/>
    </location>
</feature>
<gene>
    <name evidence="3" type="ORF">GCM10011452_08690</name>
</gene>
<feature type="transmembrane region" description="Helical" evidence="1">
    <location>
        <begin position="102"/>
        <end position="122"/>
    </location>
</feature>
<dbReference type="Proteomes" id="UP000628984">
    <property type="component" value="Unassembled WGS sequence"/>
</dbReference>
<keyword evidence="1" id="KW-0472">Membrane</keyword>